<dbReference type="GO" id="GO:0000271">
    <property type="term" value="P:polysaccharide biosynthetic process"/>
    <property type="evidence" value="ECO:0007669"/>
    <property type="project" value="InterPro"/>
</dbReference>
<dbReference type="PANTHER" id="PTHR43750:SF3">
    <property type="entry name" value="UDP-GLUCOSE 6-DEHYDROGENASE TUAD"/>
    <property type="match status" value="1"/>
</dbReference>
<feature type="binding site" evidence="11">
    <location>
        <position position="268"/>
    </location>
    <ligand>
        <name>NAD(+)</name>
        <dbReference type="ChEBI" id="CHEBI:57540"/>
    </ligand>
</feature>
<dbReference type="GO" id="GO:0051287">
    <property type="term" value="F:NAD binding"/>
    <property type="evidence" value="ECO:0007669"/>
    <property type="project" value="InterPro"/>
</dbReference>
<dbReference type="PATRIC" id="fig|29311.18.peg.1395"/>
<sequence>MARISVLGMGYLGTTHAACMAELGHTVVGVDCDGEKIRLLAAGKTPFFEPALDELIARHVATGNLRFTQSLKEAACAGDVHFLCVGTPLAPNGRSAELRYLYDVIDGIAPHLTRPALVVGKSTVPVGTAARLSSRLHRLAPAGSAVEIAWNPEFLREGSAIADTLRPDRIVLGVMSRSGERVLRSVYEPIINRGSHIIVTDLATAELSKLAANAFLATKVSFINAMSEVCEVAGADVSQLVGALARDVRIGNQFLSPGLGFGGGCLPKDLRSFMTCVEELGCGQSLQFLAEVDRINLRRRTRLVDLAREQCGGSLAGKRIALWGAAFKPNSDDVRDSPALAVAEAIRTEGADVTVYDPKANDNARKLHPDLSYAEDAIDATVDADVLIHATDWSLFQNIDPEVVGQVVRARRLIDGRRTLNRTRWSDAGWTYCALGGPIRPADLATT</sequence>
<comment type="caution">
    <text evidence="13">The sequence shown here is derived from an EMBL/GenBank/DDBJ whole genome shotgun (WGS) entry which is preliminary data.</text>
</comment>
<feature type="domain" description="UDP-glucose/GDP-mannose dehydrogenase C-terminal" evidence="12">
    <location>
        <begin position="321"/>
        <end position="422"/>
    </location>
</feature>
<dbReference type="RefSeq" id="WP_047315777.1">
    <property type="nucleotide sequence ID" value="NZ_LDPQ01000016.1"/>
</dbReference>
<dbReference type="InterPro" id="IPR014026">
    <property type="entry name" value="UDP-Glc/GDP-Man_DH_dimer"/>
</dbReference>
<dbReference type="SUPFAM" id="SSF51735">
    <property type="entry name" value="NAD(P)-binding Rossmann-fold domains"/>
    <property type="match status" value="1"/>
</dbReference>
<dbReference type="SMART" id="SM00984">
    <property type="entry name" value="UDPG_MGDP_dh_C"/>
    <property type="match status" value="1"/>
</dbReference>
<evidence type="ECO:0000256" key="9">
    <source>
        <dbReference type="PIRSR" id="PIRSR500134-1"/>
    </source>
</evidence>
<evidence type="ECO:0000259" key="12">
    <source>
        <dbReference type="SMART" id="SM00984"/>
    </source>
</evidence>
<keyword evidence="5 8" id="KW-0520">NAD</keyword>
<dbReference type="InterPro" id="IPR028357">
    <property type="entry name" value="UDPglc_DH_bac"/>
</dbReference>
<dbReference type="Gene3D" id="1.20.5.100">
    <property type="entry name" value="Cytochrome c1, transmembrane anchor, C-terminal"/>
    <property type="match status" value="1"/>
</dbReference>
<feature type="binding site" evidence="10">
    <location>
        <begin position="254"/>
        <end position="258"/>
    </location>
    <ligand>
        <name>substrate</name>
    </ligand>
</feature>
<feature type="active site" description="Nucleophile" evidence="9">
    <location>
        <position position="265"/>
    </location>
</feature>
<feature type="binding site" evidence="11">
    <location>
        <position position="31"/>
    </location>
    <ligand>
        <name>NAD(+)</name>
        <dbReference type="ChEBI" id="CHEBI:57540"/>
    </ligand>
</feature>
<accession>A0A0I9U5P2</accession>
<dbReference type="InterPro" id="IPR036291">
    <property type="entry name" value="NAD(P)-bd_dom_sf"/>
</dbReference>
<keyword evidence="14" id="KW-1185">Reference proteome</keyword>
<comment type="similarity">
    <text evidence="2 8">Belongs to the UDP-glucose/GDP-mannose dehydrogenase family.</text>
</comment>
<evidence type="ECO:0000256" key="7">
    <source>
        <dbReference type="ARBA" id="ARBA00053241"/>
    </source>
</evidence>
<feature type="binding site" evidence="11">
    <location>
        <position position="335"/>
    </location>
    <ligand>
        <name>NAD(+)</name>
        <dbReference type="ChEBI" id="CHEBI:57540"/>
    </ligand>
</feature>
<dbReference type="Pfam" id="PF00984">
    <property type="entry name" value="UDPG_MGDP_dh"/>
    <property type="match status" value="1"/>
</dbReference>
<evidence type="ECO:0000256" key="8">
    <source>
        <dbReference type="PIRNR" id="PIRNR000124"/>
    </source>
</evidence>
<evidence type="ECO:0000256" key="6">
    <source>
        <dbReference type="ARBA" id="ARBA00047473"/>
    </source>
</evidence>
<evidence type="ECO:0000313" key="13">
    <source>
        <dbReference type="EMBL" id="KLO37516.1"/>
    </source>
</evidence>
<dbReference type="EC" id="1.1.1.22" evidence="3 8"/>
<dbReference type="InterPro" id="IPR008927">
    <property type="entry name" value="6-PGluconate_DH-like_C_sf"/>
</dbReference>
<evidence type="ECO:0000256" key="2">
    <source>
        <dbReference type="ARBA" id="ARBA00006601"/>
    </source>
</evidence>
<dbReference type="InterPro" id="IPR001732">
    <property type="entry name" value="UDP-Glc/GDP-Man_DH_N"/>
</dbReference>
<dbReference type="FunFam" id="1.20.5.100:FF:000001">
    <property type="entry name" value="UDP-glucose 6-dehydrogenase"/>
    <property type="match status" value="1"/>
</dbReference>
<feature type="binding site" evidence="11">
    <location>
        <position position="87"/>
    </location>
    <ligand>
        <name>NAD(+)</name>
        <dbReference type="ChEBI" id="CHEBI:57540"/>
    </ligand>
</feature>
<dbReference type="NCBIfam" id="TIGR03026">
    <property type="entry name" value="NDP-sugDHase"/>
    <property type="match status" value="1"/>
</dbReference>
<evidence type="ECO:0000313" key="14">
    <source>
        <dbReference type="Proteomes" id="UP000036334"/>
    </source>
</evidence>
<comment type="catalytic activity">
    <reaction evidence="6 8">
        <text>UDP-alpha-D-glucose + 2 NAD(+) + H2O = UDP-alpha-D-glucuronate + 2 NADH + 3 H(+)</text>
        <dbReference type="Rhea" id="RHEA:23596"/>
        <dbReference type="ChEBI" id="CHEBI:15377"/>
        <dbReference type="ChEBI" id="CHEBI:15378"/>
        <dbReference type="ChEBI" id="CHEBI:57540"/>
        <dbReference type="ChEBI" id="CHEBI:57945"/>
        <dbReference type="ChEBI" id="CHEBI:58052"/>
        <dbReference type="ChEBI" id="CHEBI:58885"/>
        <dbReference type="EC" id="1.1.1.22"/>
    </reaction>
</comment>
<evidence type="ECO:0000256" key="3">
    <source>
        <dbReference type="ARBA" id="ARBA00012954"/>
    </source>
</evidence>
<dbReference type="InterPro" id="IPR017476">
    <property type="entry name" value="UDP-Glc/GDP-Man"/>
</dbReference>
<dbReference type="SUPFAM" id="SSF48179">
    <property type="entry name" value="6-phosphogluconate dehydrogenase C-terminal domain-like"/>
    <property type="match status" value="1"/>
</dbReference>
<evidence type="ECO:0000256" key="10">
    <source>
        <dbReference type="PIRSR" id="PIRSR500134-2"/>
    </source>
</evidence>
<comment type="function">
    <text evidence="7">Catalyzes the conversion of UDP-glucose into UDP-glucuronate, one of the precursors of teichuronic acid.</text>
</comment>
<dbReference type="OrthoDB" id="5193947at2"/>
<feature type="binding site" evidence="10">
    <location>
        <begin position="154"/>
        <end position="157"/>
    </location>
    <ligand>
        <name>substrate</name>
    </ligand>
</feature>
<evidence type="ECO:0000256" key="4">
    <source>
        <dbReference type="ARBA" id="ARBA00023002"/>
    </source>
</evidence>
<feature type="binding site" evidence="10">
    <location>
        <position position="262"/>
    </location>
    <ligand>
        <name>substrate</name>
    </ligand>
</feature>
<dbReference type="PIRSF" id="PIRSF500134">
    <property type="entry name" value="UDPglc_DH_bac"/>
    <property type="match status" value="1"/>
</dbReference>
<dbReference type="GO" id="GO:0003979">
    <property type="term" value="F:UDP-glucose 6-dehydrogenase activity"/>
    <property type="evidence" value="ECO:0007669"/>
    <property type="project" value="UniProtKB-EC"/>
</dbReference>
<keyword evidence="4 8" id="KW-0560">Oxidoreductase</keyword>
<name>A0A0I9U5P2_9MYCO</name>
<comment type="pathway">
    <text evidence="1">Nucleotide-sugar biosynthesis; UDP-alpha-D-glucuronate biosynthesis; UDP-alpha-D-glucuronate from UDP-alpha-D-glucose: step 1/1.</text>
</comment>
<dbReference type="EMBL" id="LDPR01000005">
    <property type="protein sequence ID" value="KLO37516.1"/>
    <property type="molecule type" value="Genomic_DNA"/>
</dbReference>
<evidence type="ECO:0000256" key="1">
    <source>
        <dbReference type="ARBA" id="ARBA00004701"/>
    </source>
</evidence>
<dbReference type="AlphaFoldDB" id="A0A0I9U5P2"/>
<feature type="binding site" evidence="11">
    <location>
        <position position="123"/>
    </location>
    <ligand>
        <name>NAD(+)</name>
        <dbReference type="ChEBI" id="CHEBI:57540"/>
    </ligand>
</feature>
<feature type="binding site" evidence="10">
    <location>
        <position position="328"/>
    </location>
    <ligand>
        <name>substrate</name>
    </ligand>
</feature>
<evidence type="ECO:0000256" key="11">
    <source>
        <dbReference type="PIRSR" id="PIRSR500134-3"/>
    </source>
</evidence>
<gene>
    <name evidence="13" type="ORF">ABH38_08635</name>
</gene>
<feature type="binding site" evidence="10">
    <location>
        <position position="209"/>
    </location>
    <ligand>
        <name>substrate</name>
    </ligand>
</feature>
<dbReference type="GO" id="GO:0006065">
    <property type="term" value="P:UDP-glucuronate biosynthetic process"/>
    <property type="evidence" value="ECO:0007669"/>
    <property type="project" value="UniProtKB-UniPathway"/>
</dbReference>
<dbReference type="InterPro" id="IPR036220">
    <property type="entry name" value="UDP-Glc/GDP-Man_DH_C_sf"/>
</dbReference>
<evidence type="ECO:0000256" key="5">
    <source>
        <dbReference type="ARBA" id="ARBA00023027"/>
    </source>
</evidence>
<dbReference type="PANTHER" id="PTHR43750">
    <property type="entry name" value="UDP-GLUCOSE 6-DEHYDROGENASE TUAD"/>
    <property type="match status" value="1"/>
</dbReference>
<dbReference type="Pfam" id="PF03721">
    <property type="entry name" value="UDPG_MGDP_dh_N"/>
    <property type="match status" value="1"/>
</dbReference>
<feature type="binding site" evidence="11">
    <location>
        <position position="157"/>
    </location>
    <ligand>
        <name>NAD(+)</name>
        <dbReference type="ChEBI" id="CHEBI:57540"/>
    </ligand>
</feature>
<feature type="binding site" evidence="11">
    <location>
        <position position="36"/>
    </location>
    <ligand>
        <name>NAD(+)</name>
        <dbReference type="ChEBI" id="CHEBI:57540"/>
    </ligand>
</feature>
<dbReference type="Proteomes" id="UP000036334">
    <property type="component" value="Unassembled WGS sequence"/>
</dbReference>
<dbReference type="Gene3D" id="3.40.50.720">
    <property type="entry name" value="NAD(P)-binding Rossmann-like Domain"/>
    <property type="match status" value="2"/>
</dbReference>
<dbReference type="SUPFAM" id="SSF52413">
    <property type="entry name" value="UDP-glucose/GDP-mannose dehydrogenase C-terminal domain"/>
    <property type="match status" value="1"/>
</dbReference>
<organism evidence="13 14">
    <name type="scientific">Mycobacterium haemophilum</name>
    <dbReference type="NCBI Taxonomy" id="29311"/>
    <lineage>
        <taxon>Bacteria</taxon>
        <taxon>Bacillati</taxon>
        <taxon>Actinomycetota</taxon>
        <taxon>Actinomycetes</taxon>
        <taxon>Mycobacteriales</taxon>
        <taxon>Mycobacteriaceae</taxon>
        <taxon>Mycobacterium</taxon>
    </lineage>
</organism>
<dbReference type="UniPathway" id="UPA00038">
    <property type="reaction ID" value="UER00491"/>
</dbReference>
<protein>
    <recommendedName>
        <fullName evidence="3 8">UDP-glucose 6-dehydrogenase</fullName>
        <ecNumber evidence="3 8">1.1.1.22</ecNumber>
    </recommendedName>
</protein>
<proteinExistence type="inferred from homology"/>
<dbReference type="InterPro" id="IPR014027">
    <property type="entry name" value="UDP-Glc/GDP-Man_DH_C"/>
</dbReference>
<dbReference type="Pfam" id="PF03720">
    <property type="entry name" value="UDPG_MGDP_dh_C"/>
    <property type="match status" value="1"/>
</dbReference>
<reference evidence="13 14" key="1">
    <citation type="submission" date="2015-05" db="EMBL/GenBank/DDBJ databases">
        <title>Genome sequence of Mycobacterium haemophilum.</title>
        <authorList>
            <person name="Greninger A.L."/>
            <person name="Cunningham G."/>
            <person name="Miller S."/>
        </authorList>
    </citation>
    <scope>NUCLEOTIDE SEQUENCE [LARGE SCALE GENOMIC DNA]</scope>
    <source>
        <strain evidence="14">UC1</strain>
    </source>
</reference>
<dbReference type="PIRSF" id="PIRSF000124">
    <property type="entry name" value="UDPglc_GDPman_dh"/>
    <property type="match status" value="1"/>
</dbReference>